<dbReference type="EMBL" id="JANPWB010000001">
    <property type="protein sequence ID" value="KAJ1218973.1"/>
    <property type="molecule type" value="Genomic_DNA"/>
</dbReference>
<dbReference type="AlphaFoldDB" id="A0AAV7WXW9"/>
<organism evidence="2 3">
    <name type="scientific">Pleurodeles waltl</name>
    <name type="common">Iberian ribbed newt</name>
    <dbReference type="NCBI Taxonomy" id="8319"/>
    <lineage>
        <taxon>Eukaryota</taxon>
        <taxon>Metazoa</taxon>
        <taxon>Chordata</taxon>
        <taxon>Craniata</taxon>
        <taxon>Vertebrata</taxon>
        <taxon>Euteleostomi</taxon>
        <taxon>Amphibia</taxon>
        <taxon>Batrachia</taxon>
        <taxon>Caudata</taxon>
        <taxon>Salamandroidea</taxon>
        <taxon>Salamandridae</taxon>
        <taxon>Pleurodelinae</taxon>
        <taxon>Pleurodeles</taxon>
    </lineage>
</organism>
<feature type="region of interest" description="Disordered" evidence="1">
    <location>
        <begin position="20"/>
        <end position="106"/>
    </location>
</feature>
<protein>
    <submittedName>
        <fullName evidence="2">Uncharacterized protein</fullName>
    </submittedName>
</protein>
<reference evidence="2" key="1">
    <citation type="journal article" date="2022" name="bioRxiv">
        <title>Sequencing and chromosome-scale assembly of the giantPleurodeles waltlgenome.</title>
        <authorList>
            <person name="Brown T."/>
            <person name="Elewa A."/>
            <person name="Iarovenko S."/>
            <person name="Subramanian E."/>
            <person name="Araus A.J."/>
            <person name="Petzold A."/>
            <person name="Susuki M."/>
            <person name="Suzuki K.-i.T."/>
            <person name="Hayashi T."/>
            <person name="Toyoda A."/>
            <person name="Oliveira C."/>
            <person name="Osipova E."/>
            <person name="Leigh N.D."/>
            <person name="Simon A."/>
            <person name="Yun M.H."/>
        </authorList>
    </citation>
    <scope>NUCLEOTIDE SEQUENCE</scope>
    <source>
        <strain evidence="2">20211129_DDA</strain>
        <tissue evidence="2">Liver</tissue>
    </source>
</reference>
<accession>A0AAV7WXW9</accession>
<evidence type="ECO:0000313" key="2">
    <source>
        <dbReference type="EMBL" id="KAJ1218973.1"/>
    </source>
</evidence>
<evidence type="ECO:0000313" key="3">
    <source>
        <dbReference type="Proteomes" id="UP001066276"/>
    </source>
</evidence>
<keyword evidence="3" id="KW-1185">Reference proteome</keyword>
<feature type="compositionally biased region" description="Basic and acidic residues" evidence="1">
    <location>
        <begin position="28"/>
        <end position="39"/>
    </location>
</feature>
<dbReference type="Proteomes" id="UP001066276">
    <property type="component" value="Chromosome 1_1"/>
</dbReference>
<gene>
    <name evidence="2" type="ORF">NDU88_006544</name>
</gene>
<sequence>MVTTSRGRRHVTRNVLWFQRVEPWEMDPEARLQDEKGEELNGGGHSQQRSPDGCRQGGEGFPRRDQLMSCSPNPETKRGQELTGRSERYNLRPNPNPSQRLKDFMC</sequence>
<proteinExistence type="predicted"/>
<evidence type="ECO:0000256" key="1">
    <source>
        <dbReference type="SAM" id="MobiDB-lite"/>
    </source>
</evidence>
<feature type="compositionally biased region" description="Basic and acidic residues" evidence="1">
    <location>
        <begin position="75"/>
        <end position="90"/>
    </location>
</feature>
<comment type="caution">
    <text evidence="2">The sequence shown here is derived from an EMBL/GenBank/DDBJ whole genome shotgun (WGS) entry which is preliminary data.</text>
</comment>
<name>A0AAV7WXW9_PLEWA</name>